<dbReference type="AlphaFoldDB" id="C5LND3"/>
<evidence type="ECO:0000313" key="3">
    <source>
        <dbReference type="Proteomes" id="UP000007800"/>
    </source>
</evidence>
<dbReference type="EMBL" id="GG683755">
    <property type="protein sequence ID" value="EER01773.1"/>
    <property type="molecule type" value="Genomic_DNA"/>
</dbReference>
<feature type="compositionally biased region" description="Basic and acidic residues" evidence="1">
    <location>
        <begin position="62"/>
        <end position="73"/>
    </location>
</feature>
<sequence>MDVERSQQNMMTNGRGQDGIFLTLTQRQETIDYLKYILKYREGKVNGSDNAEKATARGAFKRTRESDAVAETK</sequence>
<proteinExistence type="predicted"/>
<accession>C5LND3</accession>
<organism evidence="3">
    <name type="scientific">Perkinsus marinus (strain ATCC 50983 / TXsc)</name>
    <dbReference type="NCBI Taxonomy" id="423536"/>
    <lineage>
        <taxon>Eukaryota</taxon>
        <taxon>Sar</taxon>
        <taxon>Alveolata</taxon>
        <taxon>Perkinsozoa</taxon>
        <taxon>Perkinsea</taxon>
        <taxon>Perkinsida</taxon>
        <taxon>Perkinsidae</taxon>
        <taxon>Perkinsus</taxon>
    </lineage>
</organism>
<dbReference type="RefSeq" id="XP_002769055.1">
    <property type="nucleotide sequence ID" value="XM_002769009.1"/>
</dbReference>
<dbReference type="Proteomes" id="UP000007800">
    <property type="component" value="Unassembled WGS sequence"/>
</dbReference>
<feature type="region of interest" description="Disordered" evidence="1">
    <location>
        <begin position="47"/>
        <end position="73"/>
    </location>
</feature>
<name>C5LND3_PERM5</name>
<dbReference type="InParanoid" id="C5LND3"/>
<dbReference type="GeneID" id="9040354"/>
<evidence type="ECO:0000313" key="2">
    <source>
        <dbReference type="EMBL" id="EER01773.1"/>
    </source>
</evidence>
<reference evidence="2 3" key="1">
    <citation type="submission" date="2008-07" db="EMBL/GenBank/DDBJ databases">
        <authorList>
            <person name="El-Sayed N."/>
            <person name="Caler E."/>
            <person name="Inman J."/>
            <person name="Amedeo P."/>
            <person name="Hass B."/>
            <person name="Wortman J."/>
        </authorList>
    </citation>
    <scope>NUCLEOTIDE SEQUENCE [LARGE SCALE GENOMIC DNA]</scope>
    <source>
        <strain evidence="3">ATCC 50983 / TXsc</strain>
    </source>
</reference>
<protein>
    <submittedName>
        <fullName evidence="2">Uncharacterized protein</fullName>
    </submittedName>
</protein>
<evidence type="ECO:0000256" key="1">
    <source>
        <dbReference type="SAM" id="MobiDB-lite"/>
    </source>
</evidence>
<keyword evidence="3" id="KW-1185">Reference proteome</keyword>
<gene>
    <name evidence="2" type="ORF">Pmar_PMAR018003</name>
</gene>